<dbReference type="InterPro" id="IPR001950">
    <property type="entry name" value="SUI1"/>
</dbReference>
<dbReference type="RefSeq" id="YP_009448830.1">
    <property type="nucleotide sequence ID" value="NC_036594.1"/>
</dbReference>
<protein>
    <submittedName>
        <fullName evidence="4">Eukaryotic translation initiation factor SUI1</fullName>
    </submittedName>
</protein>
<feature type="domain" description="SUI1" evidence="3">
    <location>
        <begin position="20"/>
        <end position="93"/>
    </location>
</feature>
<dbReference type="SUPFAM" id="SSF55159">
    <property type="entry name" value="eIF1-like"/>
    <property type="match status" value="1"/>
</dbReference>
<dbReference type="KEGG" id="vg:35382433"/>
<organism evidence="4">
    <name type="scientific">Orpheovirus IHUMI-LCC2</name>
    <dbReference type="NCBI Taxonomy" id="2023057"/>
    <lineage>
        <taxon>Viruses</taxon>
        <taxon>Varidnaviria</taxon>
        <taxon>Bamfordvirae</taxon>
        <taxon>Nucleocytoviricota</taxon>
        <taxon>Megaviricetes</taxon>
        <taxon>Pimascovirales</taxon>
        <taxon>Ocovirineae</taxon>
        <taxon>Orpheoviridae</taxon>
        <taxon>Alphaorpheovirus</taxon>
        <taxon>Alphaorpheovirus massiliense</taxon>
    </lineage>
</organism>
<keyword evidence="5" id="KW-1185">Reference proteome</keyword>
<accession>A0A2I2L4Q8</accession>
<proteinExistence type="inferred from homology"/>
<dbReference type="CDD" id="cd11566">
    <property type="entry name" value="eIF1_SUI1"/>
    <property type="match status" value="1"/>
</dbReference>
<evidence type="ECO:0000313" key="4">
    <source>
        <dbReference type="EMBL" id="SNW62528.1"/>
    </source>
</evidence>
<dbReference type="Proteomes" id="UP000236316">
    <property type="component" value="Segment"/>
</dbReference>
<gene>
    <name evidence="4" type="ORF">ORPV_624</name>
</gene>
<keyword evidence="4" id="KW-0396">Initiation factor</keyword>
<dbReference type="Pfam" id="PF01253">
    <property type="entry name" value="SUI1"/>
    <property type="match status" value="1"/>
</dbReference>
<dbReference type="InterPro" id="IPR005874">
    <property type="entry name" value="SUI1_euk"/>
</dbReference>
<evidence type="ECO:0000256" key="1">
    <source>
        <dbReference type="ARBA" id="ARBA00005422"/>
    </source>
</evidence>
<dbReference type="PANTHER" id="PTHR10388">
    <property type="entry name" value="EUKARYOTIC TRANSLATION INITIATION FACTOR SUI1"/>
    <property type="match status" value="1"/>
</dbReference>
<sequence>MEFKDILKEINDELHGTSNIHIHLNQRKAKSYITEIHGLSNYVKELDIDKINKALKKSFHCSGTIKNDEDGNKILMLSGDQRTNVMEFLINEGLYTKEQIIIHGF</sequence>
<keyword evidence="2" id="KW-0648">Protein biosynthesis</keyword>
<dbReference type="EMBL" id="LT906555">
    <property type="protein sequence ID" value="SNW62528.1"/>
    <property type="molecule type" value="Genomic_DNA"/>
</dbReference>
<evidence type="ECO:0000256" key="2">
    <source>
        <dbReference type="ARBA" id="ARBA00022917"/>
    </source>
</evidence>
<comment type="similarity">
    <text evidence="1">Belongs to the SUI1 family.</text>
</comment>
<evidence type="ECO:0000313" key="5">
    <source>
        <dbReference type="Proteomes" id="UP000236316"/>
    </source>
</evidence>
<name>A0A2I2L4Q8_9VIRU</name>
<dbReference type="PROSITE" id="PS50296">
    <property type="entry name" value="SUI1"/>
    <property type="match status" value="1"/>
</dbReference>
<dbReference type="InterPro" id="IPR036877">
    <property type="entry name" value="SUI1_dom_sf"/>
</dbReference>
<reference evidence="4" key="1">
    <citation type="submission" date="2017-08" db="EMBL/GenBank/DDBJ databases">
        <authorList>
            <consortium name="Urmite Genomes"/>
        </authorList>
    </citation>
    <scope>NUCLEOTIDE SEQUENCE [LARGE SCALE GENOMIC DNA]</scope>
    <source>
        <strain evidence="4">IHUMI-LCC2</strain>
    </source>
</reference>
<evidence type="ECO:0000259" key="3">
    <source>
        <dbReference type="PROSITE" id="PS50296"/>
    </source>
</evidence>
<dbReference type="Gene3D" id="3.30.780.10">
    <property type="entry name" value="SUI1-like domain"/>
    <property type="match status" value="1"/>
</dbReference>
<dbReference type="GeneID" id="35382433"/>